<evidence type="ECO:0000313" key="3">
    <source>
        <dbReference type="Proteomes" id="UP001153954"/>
    </source>
</evidence>
<evidence type="ECO:0000256" key="1">
    <source>
        <dbReference type="SAM" id="MobiDB-lite"/>
    </source>
</evidence>
<dbReference type="AlphaFoldDB" id="A0AAU9UF35"/>
<proteinExistence type="predicted"/>
<reference evidence="2" key="1">
    <citation type="submission" date="2022-03" db="EMBL/GenBank/DDBJ databases">
        <authorList>
            <person name="Tunstrom K."/>
        </authorList>
    </citation>
    <scope>NUCLEOTIDE SEQUENCE</scope>
</reference>
<dbReference type="Proteomes" id="UP001153954">
    <property type="component" value="Unassembled WGS sequence"/>
</dbReference>
<protein>
    <submittedName>
        <fullName evidence="2">Uncharacterized protein</fullName>
    </submittedName>
</protein>
<organism evidence="2 3">
    <name type="scientific">Euphydryas editha</name>
    <name type="common">Edith's checkerspot</name>
    <dbReference type="NCBI Taxonomy" id="104508"/>
    <lineage>
        <taxon>Eukaryota</taxon>
        <taxon>Metazoa</taxon>
        <taxon>Ecdysozoa</taxon>
        <taxon>Arthropoda</taxon>
        <taxon>Hexapoda</taxon>
        <taxon>Insecta</taxon>
        <taxon>Pterygota</taxon>
        <taxon>Neoptera</taxon>
        <taxon>Endopterygota</taxon>
        <taxon>Lepidoptera</taxon>
        <taxon>Glossata</taxon>
        <taxon>Ditrysia</taxon>
        <taxon>Papilionoidea</taxon>
        <taxon>Nymphalidae</taxon>
        <taxon>Nymphalinae</taxon>
        <taxon>Euphydryas</taxon>
    </lineage>
</organism>
<feature type="compositionally biased region" description="Polar residues" evidence="1">
    <location>
        <begin position="105"/>
        <end position="126"/>
    </location>
</feature>
<dbReference type="EMBL" id="CAKOGL010000019">
    <property type="protein sequence ID" value="CAH2098191.1"/>
    <property type="molecule type" value="Genomic_DNA"/>
</dbReference>
<keyword evidence="3" id="KW-1185">Reference proteome</keyword>
<feature type="region of interest" description="Disordered" evidence="1">
    <location>
        <begin position="99"/>
        <end position="132"/>
    </location>
</feature>
<gene>
    <name evidence="2" type="ORF">EEDITHA_LOCUS13333</name>
</gene>
<sequence length="184" mass="20715">MSYEENTINYTVLNCEGQWYVMEVGCMSELERSEALSGRLSKSASELSCSSPIHKAPPRARSAHHHAPLSVVYRTQHFFNNLKTRWQRSKSRERCPAGTMFSLAPQDSSGNEYAADQSSEHSTPANSPRRKKDQIAANISQSFGNVKNTSTVSTGHQFIHLVVYISKQSVSTTDPYMYKYIMNL</sequence>
<evidence type="ECO:0000313" key="2">
    <source>
        <dbReference type="EMBL" id="CAH2098191.1"/>
    </source>
</evidence>
<name>A0AAU9UF35_EUPED</name>
<comment type="caution">
    <text evidence="2">The sequence shown here is derived from an EMBL/GenBank/DDBJ whole genome shotgun (WGS) entry which is preliminary data.</text>
</comment>
<accession>A0AAU9UF35</accession>